<sequence length="151" mass="17317">MQNTKKDISLTFLYFLLSTLITGWFIHQKYALYENTQQMLLSGSIAGAKWGIQILAALLFLGKKKFEFIRRISFVCFIGSALLLSYYLIAYLPISNANQFLLALGLCVSVMIFLYFKAINHTHISLKWHFGWVLCLSIAITLQLTIVFHII</sequence>
<dbReference type="EMBL" id="SJSK01000002">
    <property type="protein sequence ID" value="TCC92101.1"/>
    <property type="molecule type" value="Genomic_DNA"/>
</dbReference>
<comment type="caution">
    <text evidence="2">The sequence shown here is derived from an EMBL/GenBank/DDBJ whole genome shotgun (WGS) entry which is preliminary data.</text>
</comment>
<dbReference type="RefSeq" id="WP_131553042.1">
    <property type="nucleotide sequence ID" value="NZ_SJSK01000002.1"/>
</dbReference>
<evidence type="ECO:0000256" key="1">
    <source>
        <dbReference type="SAM" id="Phobius"/>
    </source>
</evidence>
<accession>A0A4R0MXT2</accession>
<evidence type="ECO:0000313" key="3">
    <source>
        <dbReference type="Proteomes" id="UP000292884"/>
    </source>
</evidence>
<name>A0A4R0MXT2_9SPHI</name>
<feature type="transmembrane region" description="Helical" evidence="1">
    <location>
        <begin position="74"/>
        <end position="94"/>
    </location>
</feature>
<organism evidence="2 3">
    <name type="scientific">Pedobacter frigiditerrae</name>
    <dbReference type="NCBI Taxonomy" id="2530452"/>
    <lineage>
        <taxon>Bacteria</taxon>
        <taxon>Pseudomonadati</taxon>
        <taxon>Bacteroidota</taxon>
        <taxon>Sphingobacteriia</taxon>
        <taxon>Sphingobacteriales</taxon>
        <taxon>Sphingobacteriaceae</taxon>
        <taxon>Pedobacter</taxon>
    </lineage>
</organism>
<feature type="transmembrane region" description="Helical" evidence="1">
    <location>
        <begin position="100"/>
        <end position="118"/>
    </location>
</feature>
<keyword evidence="3" id="KW-1185">Reference proteome</keyword>
<feature type="transmembrane region" description="Helical" evidence="1">
    <location>
        <begin position="39"/>
        <end position="62"/>
    </location>
</feature>
<dbReference type="OrthoDB" id="793264at2"/>
<dbReference type="Proteomes" id="UP000292884">
    <property type="component" value="Unassembled WGS sequence"/>
</dbReference>
<keyword evidence="1" id="KW-0472">Membrane</keyword>
<feature type="transmembrane region" description="Helical" evidence="1">
    <location>
        <begin position="7"/>
        <end position="27"/>
    </location>
</feature>
<feature type="transmembrane region" description="Helical" evidence="1">
    <location>
        <begin position="130"/>
        <end position="150"/>
    </location>
</feature>
<proteinExistence type="predicted"/>
<evidence type="ECO:0000313" key="2">
    <source>
        <dbReference type="EMBL" id="TCC92101.1"/>
    </source>
</evidence>
<reference evidence="2 3" key="1">
    <citation type="submission" date="2019-02" db="EMBL/GenBank/DDBJ databases">
        <title>Pedobacter sp. RP-1-13 sp. nov., isolated from Arctic soil.</title>
        <authorList>
            <person name="Dahal R.H."/>
        </authorList>
    </citation>
    <scope>NUCLEOTIDE SEQUENCE [LARGE SCALE GENOMIC DNA]</scope>
    <source>
        <strain evidence="2 3">RP-1-13</strain>
    </source>
</reference>
<gene>
    <name evidence="2" type="ORF">EZ428_10235</name>
</gene>
<keyword evidence="1" id="KW-0812">Transmembrane</keyword>
<dbReference type="AlphaFoldDB" id="A0A4R0MXT2"/>
<protein>
    <submittedName>
        <fullName evidence="2">Uncharacterized protein</fullName>
    </submittedName>
</protein>
<keyword evidence="1" id="KW-1133">Transmembrane helix</keyword>